<feature type="compositionally biased region" description="Low complexity" evidence="1">
    <location>
        <begin position="437"/>
        <end position="452"/>
    </location>
</feature>
<reference evidence="2" key="2">
    <citation type="submission" date="2013-10" db="EMBL/GenBank/DDBJ databases">
        <authorList>
            <person name="Aslett M."/>
        </authorList>
    </citation>
    <scope>NUCLEOTIDE SEQUENCE [LARGE SCALE GENOMIC DNA]</scope>
    <source>
        <strain evidence="2">Houghton</strain>
    </source>
</reference>
<accession>U6KY41</accession>
<evidence type="ECO:0000256" key="1">
    <source>
        <dbReference type="SAM" id="MobiDB-lite"/>
    </source>
</evidence>
<dbReference type="VEuPathDB" id="ToxoDB:ETH2_1007000"/>
<dbReference type="AlphaFoldDB" id="U6KY41"/>
<feature type="compositionally biased region" description="Polar residues" evidence="1">
    <location>
        <begin position="453"/>
        <end position="464"/>
    </location>
</feature>
<dbReference type="OrthoDB" id="10662089at2759"/>
<sequence>MDPPSCFSPCGAAAAATAAAAADSWARRLLPLSRATQVVVCSRELFIADARTPQLIRTAPLQQQLQQLQQQQQQQQDDDLVVAADIIGQTLAGLSEKGSVLLLDLRQPSLLQRLAAPPLQQLKTARAPDSSTASFYYVPGPYSAVSPTVVMLRKYSSRSSSSSNADSSSPATCSTRDTGRDTASSPPVSSRGSSFEPGTAAAEATAAAAAAPAATSVNAGRVVAAAAACSLQQQAWGGADDSAQQLHQQEQLLLQQQQQTIAAQRGICVSSAGIKSIQKPSREIGAEADVAGVVHSWHWGASRPWLSWAAEAADSLGPSYSHEEQQLLLSTAACNASSLSGSAPALSVKPEVDCAIVAKASPRPSASRALPSADTQIHAQAAATASAAAAAATEAAAASVTATAAAGGGHLEQQSTDSGAPRRLFALAVQGFLKSSQQQQQQQKYPAAAAAAPTTSRSSCSQQK</sequence>
<feature type="compositionally biased region" description="Low complexity" evidence="1">
    <location>
        <begin position="158"/>
        <end position="169"/>
    </location>
</feature>
<gene>
    <name evidence="2" type="ORF">ETH_00009030</name>
</gene>
<organism evidence="2 3">
    <name type="scientific">Eimeria tenella</name>
    <name type="common">Coccidian parasite</name>
    <dbReference type="NCBI Taxonomy" id="5802"/>
    <lineage>
        <taxon>Eukaryota</taxon>
        <taxon>Sar</taxon>
        <taxon>Alveolata</taxon>
        <taxon>Apicomplexa</taxon>
        <taxon>Conoidasida</taxon>
        <taxon>Coccidia</taxon>
        <taxon>Eucoccidiorida</taxon>
        <taxon>Eimeriorina</taxon>
        <taxon>Eimeriidae</taxon>
        <taxon>Eimeria</taxon>
    </lineage>
</organism>
<name>U6KY41_EIMTE</name>
<keyword evidence="3" id="KW-1185">Reference proteome</keyword>
<dbReference type="RefSeq" id="XP_013233817.1">
    <property type="nucleotide sequence ID" value="XM_013378363.1"/>
</dbReference>
<protein>
    <submittedName>
        <fullName evidence="2">Uncharacterized protein</fullName>
    </submittedName>
</protein>
<feature type="compositionally biased region" description="Low complexity" evidence="1">
    <location>
        <begin position="184"/>
        <end position="197"/>
    </location>
</feature>
<dbReference type="VEuPathDB" id="ToxoDB:ETH_00009030"/>
<feature type="region of interest" description="Disordered" evidence="1">
    <location>
        <begin position="436"/>
        <end position="464"/>
    </location>
</feature>
<dbReference type="GeneID" id="25251007"/>
<evidence type="ECO:0000313" key="3">
    <source>
        <dbReference type="Proteomes" id="UP000030747"/>
    </source>
</evidence>
<dbReference type="EMBL" id="HG675750">
    <property type="protein sequence ID" value="CDJ43067.1"/>
    <property type="molecule type" value="Genomic_DNA"/>
</dbReference>
<dbReference type="Proteomes" id="UP000030747">
    <property type="component" value="Unassembled WGS sequence"/>
</dbReference>
<dbReference type="PANTHER" id="PTHR13270">
    <property type="entry name" value="PROTEIN C20ORF116-RELATED"/>
    <property type="match status" value="1"/>
</dbReference>
<feature type="region of interest" description="Disordered" evidence="1">
    <location>
        <begin position="158"/>
        <end position="197"/>
    </location>
</feature>
<reference evidence="2" key="1">
    <citation type="submission" date="2013-10" db="EMBL/GenBank/DDBJ databases">
        <title>Genomic analysis of the causative agents of coccidiosis in chickens.</title>
        <authorList>
            <person name="Reid A.J."/>
            <person name="Blake D."/>
            <person name="Billington K."/>
            <person name="Browne H."/>
            <person name="Dunn M."/>
            <person name="Hung S."/>
            <person name="Kawahara F."/>
            <person name="Miranda-Saavedra D."/>
            <person name="Mourier T."/>
            <person name="Nagra H."/>
            <person name="Otto T.D."/>
            <person name="Rawlings N."/>
            <person name="Sanchez A."/>
            <person name="Sanders M."/>
            <person name="Subramaniam C."/>
            <person name="Tay Y."/>
            <person name="Dear P."/>
            <person name="Doerig C."/>
            <person name="Gruber A."/>
            <person name="Parkinson J."/>
            <person name="Shirley M."/>
            <person name="Wan K.L."/>
            <person name="Berriman M."/>
            <person name="Tomley F."/>
            <person name="Pain A."/>
        </authorList>
    </citation>
    <scope>NUCLEOTIDE SEQUENCE [LARGE SCALE GENOMIC DNA]</scope>
    <source>
        <strain evidence="2">Houghton</strain>
    </source>
</reference>
<proteinExistence type="predicted"/>
<dbReference type="PANTHER" id="PTHR13270:SF14">
    <property type="entry name" value="SEX DETERMINATION AND DOSAGE COMPENSATION PROTEIN SDC-2"/>
    <property type="match status" value="1"/>
</dbReference>
<evidence type="ECO:0000313" key="2">
    <source>
        <dbReference type="EMBL" id="CDJ43067.1"/>
    </source>
</evidence>